<dbReference type="KEGG" id="ftj:FTUN_2297"/>
<evidence type="ECO:0000313" key="2">
    <source>
        <dbReference type="EMBL" id="QJW94774.1"/>
    </source>
</evidence>
<evidence type="ECO:0000313" key="3">
    <source>
        <dbReference type="Proteomes" id="UP000503447"/>
    </source>
</evidence>
<reference evidence="3" key="1">
    <citation type="submission" date="2020-05" db="EMBL/GenBank/DDBJ databases">
        <title>Frigoriglobus tundricola gen. nov., sp. nov., a psychrotolerant cellulolytic planctomycete of the family Gemmataceae with two divergent copies of 16S rRNA gene.</title>
        <authorList>
            <person name="Kulichevskaya I.S."/>
            <person name="Ivanova A.A."/>
            <person name="Naumoff D.G."/>
            <person name="Beletsky A.V."/>
            <person name="Rijpstra W.I.C."/>
            <person name="Sinninghe Damste J.S."/>
            <person name="Mardanov A.V."/>
            <person name="Ravin N.V."/>
            <person name="Dedysh S.N."/>
        </authorList>
    </citation>
    <scope>NUCLEOTIDE SEQUENCE [LARGE SCALE GENOMIC DNA]</scope>
    <source>
        <strain evidence="3">PL17</strain>
    </source>
</reference>
<dbReference type="EMBL" id="CP053452">
    <property type="protein sequence ID" value="QJW94774.1"/>
    <property type="molecule type" value="Genomic_DNA"/>
</dbReference>
<gene>
    <name evidence="2" type="ORF">FTUN_2297</name>
</gene>
<protein>
    <submittedName>
        <fullName evidence="2">Uncharacterized protein</fullName>
    </submittedName>
</protein>
<organism evidence="2 3">
    <name type="scientific">Frigoriglobus tundricola</name>
    <dbReference type="NCBI Taxonomy" id="2774151"/>
    <lineage>
        <taxon>Bacteria</taxon>
        <taxon>Pseudomonadati</taxon>
        <taxon>Planctomycetota</taxon>
        <taxon>Planctomycetia</taxon>
        <taxon>Gemmatales</taxon>
        <taxon>Gemmataceae</taxon>
        <taxon>Frigoriglobus</taxon>
    </lineage>
</organism>
<accession>A0A6M5YMF3</accession>
<proteinExistence type="predicted"/>
<feature type="transmembrane region" description="Helical" evidence="1">
    <location>
        <begin position="31"/>
        <end position="52"/>
    </location>
</feature>
<evidence type="ECO:0000256" key="1">
    <source>
        <dbReference type="SAM" id="Phobius"/>
    </source>
</evidence>
<dbReference type="RefSeq" id="WP_171470696.1">
    <property type="nucleotide sequence ID" value="NZ_CP053452.2"/>
</dbReference>
<dbReference type="AlphaFoldDB" id="A0A6M5YMF3"/>
<keyword evidence="3" id="KW-1185">Reference proteome</keyword>
<keyword evidence="1" id="KW-0812">Transmembrane</keyword>
<keyword evidence="1" id="KW-1133">Transmembrane helix</keyword>
<dbReference type="Proteomes" id="UP000503447">
    <property type="component" value="Chromosome"/>
</dbReference>
<keyword evidence="1" id="KW-0472">Membrane</keyword>
<name>A0A6M5YMF3_9BACT</name>
<sequence>MTLLVALFTIPVALGVGIGIGRRRGLKVGVASGFGVLVAGGVAFVALLALSLPM</sequence>